<dbReference type="GO" id="GO:0046872">
    <property type="term" value="F:metal ion binding"/>
    <property type="evidence" value="ECO:0007669"/>
    <property type="project" value="UniProtKB-KW"/>
</dbReference>
<dbReference type="Gene3D" id="3.30.70.20">
    <property type="match status" value="1"/>
</dbReference>
<keyword evidence="4" id="KW-0411">Iron-sulfur</keyword>
<keyword evidence="2" id="KW-0479">Metal-binding</keyword>
<dbReference type="PANTHER" id="PTHR24960">
    <property type="entry name" value="PHOTOSYSTEM I IRON-SULFUR CENTER-RELATED"/>
    <property type="match status" value="1"/>
</dbReference>
<dbReference type="InterPro" id="IPR050157">
    <property type="entry name" value="PSI_iron-sulfur_center"/>
</dbReference>
<keyword evidence="1" id="KW-0004">4Fe-4S</keyword>
<feature type="domain" description="4Fe-4S ferredoxin-type" evidence="5">
    <location>
        <begin position="309"/>
        <end position="340"/>
    </location>
</feature>
<gene>
    <name evidence="6" type="ORF">ADM99_15380</name>
</gene>
<dbReference type="STRING" id="229920.ADM99_15380"/>
<dbReference type="Pfam" id="PF04015">
    <property type="entry name" value="DUF362"/>
    <property type="match status" value="1"/>
</dbReference>
<accession>A0A0N8GKS4</accession>
<reference evidence="6 7" key="1">
    <citation type="submission" date="2015-07" db="EMBL/GenBank/DDBJ databases">
        <title>Genome sequence of Leptolinea tardivitalis DSM 16556.</title>
        <authorList>
            <person name="Hemp J."/>
            <person name="Ward L.M."/>
            <person name="Pace L.A."/>
            <person name="Fischer W.W."/>
        </authorList>
    </citation>
    <scope>NUCLEOTIDE SEQUENCE [LARGE SCALE GENOMIC DNA]</scope>
    <source>
        <strain evidence="6 7">YMTK-2</strain>
    </source>
</reference>
<dbReference type="InterPro" id="IPR007160">
    <property type="entry name" value="DUF362"/>
</dbReference>
<dbReference type="Pfam" id="PF00037">
    <property type="entry name" value="Fer4"/>
    <property type="match status" value="2"/>
</dbReference>
<dbReference type="Proteomes" id="UP000050430">
    <property type="component" value="Unassembled WGS sequence"/>
</dbReference>
<dbReference type="EMBL" id="LGCK01000014">
    <property type="protein sequence ID" value="KPL70506.1"/>
    <property type="molecule type" value="Genomic_DNA"/>
</dbReference>
<evidence type="ECO:0000313" key="7">
    <source>
        <dbReference type="Proteomes" id="UP000050430"/>
    </source>
</evidence>
<organism evidence="6 7">
    <name type="scientific">Leptolinea tardivitalis</name>
    <dbReference type="NCBI Taxonomy" id="229920"/>
    <lineage>
        <taxon>Bacteria</taxon>
        <taxon>Bacillati</taxon>
        <taxon>Chloroflexota</taxon>
        <taxon>Anaerolineae</taxon>
        <taxon>Anaerolineales</taxon>
        <taxon>Anaerolineaceae</taxon>
        <taxon>Leptolinea</taxon>
    </lineage>
</organism>
<dbReference type="OrthoDB" id="9807879at2"/>
<protein>
    <recommendedName>
        <fullName evidence="5">4Fe-4S ferredoxin-type domain-containing protein</fullName>
    </recommendedName>
</protein>
<dbReference type="AlphaFoldDB" id="A0A0N8GKS4"/>
<feature type="domain" description="4Fe-4S ferredoxin-type" evidence="5">
    <location>
        <begin position="343"/>
        <end position="372"/>
    </location>
</feature>
<evidence type="ECO:0000313" key="6">
    <source>
        <dbReference type="EMBL" id="KPL70506.1"/>
    </source>
</evidence>
<dbReference type="PANTHER" id="PTHR24960:SF76">
    <property type="entry name" value="4FE-4S FERREDOXIN-TYPE DOMAIN-CONTAINING PROTEIN"/>
    <property type="match status" value="1"/>
</dbReference>
<dbReference type="InterPro" id="IPR017900">
    <property type="entry name" value="4Fe4S_Fe_S_CS"/>
</dbReference>
<comment type="caution">
    <text evidence="6">The sequence shown here is derived from an EMBL/GenBank/DDBJ whole genome shotgun (WGS) entry which is preliminary data.</text>
</comment>
<evidence type="ECO:0000256" key="4">
    <source>
        <dbReference type="ARBA" id="ARBA00023014"/>
    </source>
</evidence>
<dbReference type="GO" id="GO:0051539">
    <property type="term" value="F:4 iron, 4 sulfur cluster binding"/>
    <property type="evidence" value="ECO:0007669"/>
    <property type="project" value="UniProtKB-KW"/>
</dbReference>
<dbReference type="SUPFAM" id="SSF54862">
    <property type="entry name" value="4Fe-4S ferredoxins"/>
    <property type="match status" value="1"/>
</dbReference>
<keyword evidence="7" id="KW-1185">Reference proteome</keyword>
<dbReference type="PATRIC" id="fig|229920.5.peg.444"/>
<evidence type="ECO:0000256" key="2">
    <source>
        <dbReference type="ARBA" id="ARBA00022723"/>
    </source>
</evidence>
<name>A0A0N8GKS4_9CHLR</name>
<evidence type="ECO:0000259" key="5">
    <source>
        <dbReference type="PROSITE" id="PS51379"/>
    </source>
</evidence>
<sequence length="380" mass="41603">MDTLSKVVLIRCESYDQDDVRKAVSHGLDLLGGAGQFARPGEKIIIKPNLLVGEPPDKCISPYPTVFKAVLEQFKQTGAQLSFGDSPAIGSTQAAARQAGLLAAADEVGIPVADFQSTQTVPFPEGNLIKQFTLARSVMEADGLISLCKLKSHALTRITGAVKNQFGCVPGVLKTEFHASLPNPVIFSRMLVDLNLLIKPRLFIMDGIIAMEGNGPRNGTPRQMNVILMSTDPIALDATVCRMINLDESLVETITLGEQYNLGITRVEYLGDPLEQFYTPDFNVNRDKTGAANDRIPAFSSLMRRYVSPRPTIDREKCTRCGKCEEVCPAHPKALSWADGRKSPPVYDYSLCIRCYCCQELCPHEAISVKTPSLGRLISR</sequence>
<dbReference type="InterPro" id="IPR017896">
    <property type="entry name" value="4Fe4S_Fe-S-bd"/>
</dbReference>
<proteinExistence type="predicted"/>
<dbReference type="PROSITE" id="PS00198">
    <property type="entry name" value="4FE4S_FER_1"/>
    <property type="match status" value="1"/>
</dbReference>
<evidence type="ECO:0000256" key="1">
    <source>
        <dbReference type="ARBA" id="ARBA00022485"/>
    </source>
</evidence>
<evidence type="ECO:0000256" key="3">
    <source>
        <dbReference type="ARBA" id="ARBA00023004"/>
    </source>
</evidence>
<dbReference type="RefSeq" id="WP_062422402.1">
    <property type="nucleotide sequence ID" value="NZ_BBYA01000010.1"/>
</dbReference>
<dbReference type="PROSITE" id="PS51379">
    <property type="entry name" value="4FE4S_FER_2"/>
    <property type="match status" value="2"/>
</dbReference>
<keyword evidence="3" id="KW-0408">Iron</keyword>